<organism evidence="4 5">
    <name type="scientific">Anopheles minimus</name>
    <dbReference type="NCBI Taxonomy" id="112268"/>
    <lineage>
        <taxon>Eukaryota</taxon>
        <taxon>Metazoa</taxon>
        <taxon>Ecdysozoa</taxon>
        <taxon>Arthropoda</taxon>
        <taxon>Hexapoda</taxon>
        <taxon>Insecta</taxon>
        <taxon>Pterygota</taxon>
        <taxon>Neoptera</taxon>
        <taxon>Endopterygota</taxon>
        <taxon>Diptera</taxon>
        <taxon>Nematocera</taxon>
        <taxon>Culicoidea</taxon>
        <taxon>Culicidae</taxon>
        <taxon>Anophelinae</taxon>
        <taxon>Anopheles</taxon>
    </lineage>
</organism>
<sequence length="350" mass="37895">MFKYCVLIATIVTLTEAYNFGEAGIDVKVNVEKNSNSYLSGRLPDGPIEYGLDVKKQQDNHFQHKVLGPDDVTYGCYGFVDPDGKPHLVHYVSDLKGYRVIPPYVATKIYVARLEDSINNVYQASQEKNVQWKDLFFPPGCKRQDTDITDTSSTTTRSPPTPSPPTPSPPTPSPPTPSPPTPPVTKIVTSTTTTTTTTTRRPPVTKLPKTTSTTSAPTTTTTTTTRRPPSPKLPKTTTTTSAPTTTTTTTPAPGTKIIDPNNCTSIVQPPPAGGACSAVCDELKNELKDIKEQLKKLVEMQTEKPKGDIDGSGSKFAYFQVILSDKLPDGVDASSTKFVFPTVPQQCGKQ</sequence>
<evidence type="ECO:0000313" key="4">
    <source>
        <dbReference type="EnsemblMetazoa" id="AMIN004466-PA"/>
    </source>
</evidence>
<dbReference type="GO" id="GO:0042302">
    <property type="term" value="F:structural constituent of cuticle"/>
    <property type="evidence" value="ECO:0007669"/>
    <property type="project" value="UniProtKB-UniRule"/>
</dbReference>
<dbReference type="EnsemblMetazoa" id="AMIN004466-RA">
    <property type="protein sequence ID" value="AMIN004466-PA"/>
    <property type="gene ID" value="AMIN004466"/>
</dbReference>
<dbReference type="AlphaFoldDB" id="A0A182W2A6"/>
<dbReference type="Proteomes" id="UP000075920">
    <property type="component" value="Unassembled WGS sequence"/>
</dbReference>
<dbReference type="STRING" id="112268.A0A182W2A6"/>
<dbReference type="VEuPathDB" id="VectorBase:AMIN004466"/>
<dbReference type="Pfam" id="PF00379">
    <property type="entry name" value="Chitin_bind_4"/>
    <property type="match status" value="1"/>
</dbReference>
<proteinExistence type="predicted"/>
<feature type="signal peptide" evidence="3">
    <location>
        <begin position="1"/>
        <end position="17"/>
    </location>
</feature>
<feature type="region of interest" description="Disordered" evidence="2">
    <location>
        <begin position="141"/>
        <end position="266"/>
    </location>
</feature>
<reference evidence="4" key="2">
    <citation type="submission" date="2020-05" db="UniProtKB">
        <authorList>
            <consortium name="EnsemblMetazoa"/>
        </authorList>
    </citation>
    <scope>IDENTIFICATION</scope>
    <source>
        <strain evidence="4">MINIMUS1</strain>
    </source>
</reference>
<protein>
    <submittedName>
        <fullName evidence="4">Uncharacterized protein</fullName>
    </submittedName>
</protein>
<feature type="compositionally biased region" description="Low complexity" evidence="2">
    <location>
        <begin position="149"/>
        <end position="158"/>
    </location>
</feature>
<dbReference type="InterPro" id="IPR000618">
    <property type="entry name" value="Insect_cuticle"/>
</dbReference>
<name>A0A182W2A6_9DIPT</name>
<evidence type="ECO:0000256" key="2">
    <source>
        <dbReference type="SAM" id="MobiDB-lite"/>
    </source>
</evidence>
<accession>A0A182W2A6</accession>
<feature type="chain" id="PRO_5012610663" evidence="3">
    <location>
        <begin position="18"/>
        <end position="350"/>
    </location>
</feature>
<dbReference type="PRINTS" id="PR01217">
    <property type="entry name" value="PRICHEXTENSN"/>
</dbReference>
<keyword evidence="5" id="KW-1185">Reference proteome</keyword>
<feature type="compositionally biased region" description="Pro residues" evidence="2">
    <location>
        <begin position="159"/>
        <end position="183"/>
    </location>
</feature>
<evidence type="ECO:0000256" key="3">
    <source>
        <dbReference type="SAM" id="SignalP"/>
    </source>
</evidence>
<evidence type="ECO:0000256" key="1">
    <source>
        <dbReference type="PROSITE-ProRule" id="PRU00497"/>
    </source>
</evidence>
<keyword evidence="1" id="KW-0193">Cuticle</keyword>
<feature type="compositionally biased region" description="Low complexity" evidence="2">
    <location>
        <begin position="184"/>
        <end position="253"/>
    </location>
</feature>
<keyword evidence="3" id="KW-0732">Signal</keyword>
<reference evidence="5" key="1">
    <citation type="submission" date="2013-03" db="EMBL/GenBank/DDBJ databases">
        <title>The Genome Sequence of Anopheles minimus MINIMUS1.</title>
        <authorList>
            <consortium name="The Broad Institute Genomics Platform"/>
            <person name="Neafsey D.E."/>
            <person name="Walton C."/>
            <person name="Walker B."/>
            <person name="Young S.K."/>
            <person name="Zeng Q."/>
            <person name="Gargeya S."/>
            <person name="Fitzgerald M."/>
            <person name="Haas B."/>
            <person name="Abouelleil A."/>
            <person name="Allen A.W."/>
            <person name="Alvarado L."/>
            <person name="Arachchi H.M."/>
            <person name="Berlin A.M."/>
            <person name="Chapman S.B."/>
            <person name="Gainer-Dewar J."/>
            <person name="Goldberg J."/>
            <person name="Griggs A."/>
            <person name="Gujja S."/>
            <person name="Hansen M."/>
            <person name="Howarth C."/>
            <person name="Imamovic A."/>
            <person name="Ireland A."/>
            <person name="Larimer J."/>
            <person name="McCowan C."/>
            <person name="Murphy C."/>
            <person name="Pearson M."/>
            <person name="Poon T.W."/>
            <person name="Priest M."/>
            <person name="Roberts A."/>
            <person name="Saif S."/>
            <person name="Shea T."/>
            <person name="Sisk P."/>
            <person name="Sykes S."/>
            <person name="Wortman J."/>
            <person name="Nusbaum C."/>
            <person name="Birren B."/>
        </authorList>
    </citation>
    <scope>NUCLEOTIDE SEQUENCE [LARGE SCALE GENOMIC DNA]</scope>
    <source>
        <strain evidence="5">MINIMUS1</strain>
    </source>
</reference>
<evidence type="ECO:0000313" key="5">
    <source>
        <dbReference type="Proteomes" id="UP000075920"/>
    </source>
</evidence>
<dbReference type="PROSITE" id="PS51155">
    <property type="entry name" value="CHIT_BIND_RR_2"/>
    <property type="match status" value="1"/>
</dbReference>